<dbReference type="GO" id="GO:0000725">
    <property type="term" value="P:recombinational repair"/>
    <property type="evidence" value="ECO:0007669"/>
    <property type="project" value="TreeGrafter"/>
</dbReference>
<feature type="non-terminal residue" evidence="6">
    <location>
        <position position="330"/>
    </location>
</feature>
<keyword evidence="1" id="KW-0547">Nucleotide-binding</keyword>
<dbReference type="PANTHER" id="PTHR11070">
    <property type="entry name" value="UVRD / RECB / PCRA DNA HELICASE FAMILY MEMBER"/>
    <property type="match status" value="1"/>
</dbReference>
<accession>A0A9D1ZGD3</accession>
<name>A0A9D1ZGD3_9BACE</name>
<dbReference type="InterPro" id="IPR000212">
    <property type="entry name" value="DNA_helicase_UvrD/REP"/>
</dbReference>
<dbReference type="Proteomes" id="UP000886851">
    <property type="component" value="Unassembled WGS sequence"/>
</dbReference>
<organism evidence="6 7">
    <name type="scientific">Candidatus Bacteroides pullicola</name>
    <dbReference type="NCBI Taxonomy" id="2838475"/>
    <lineage>
        <taxon>Bacteria</taxon>
        <taxon>Pseudomonadati</taxon>
        <taxon>Bacteroidota</taxon>
        <taxon>Bacteroidia</taxon>
        <taxon>Bacteroidales</taxon>
        <taxon>Bacteroidaceae</taxon>
        <taxon>Bacteroides</taxon>
    </lineage>
</organism>
<keyword evidence="4" id="KW-0067">ATP-binding</keyword>
<dbReference type="AlphaFoldDB" id="A0A9D1ZGD3"/>
<feature type="domain" description="UvrD-like helicase ATP-binding" evidence="5">
    <location>
        <begin position="7"/>
        <end position="250"/>
    </location>
</feature>
<dbReference type="GO" id="GO:0005829">
    <property type="term" value="C:cytosol"/>
    <property type="evidence" value="ECO:0007669"/>
    <property type="project" value="TreeGrafter"/>
</dbReference>
<evidence type="ECO:0000313" key="7">
    <source>
        <dbReference type="Proteomes" id="UP000886851"/>
    </source>
</evidence>
<dbReference type="GO" id="GO:0005524">
    <property type="term" value="F:ATP binding"/>
    <property type="evidence" value="ECO:0007669"/>
    <property type="project" value="UniProtKB-KW"/>
</dbReference>
<dbReference type="Gene3D" id="3.40.50.300">
    <property type="entry name" value="P-loop containing nucleotide triphosphate hydrolases"/>
    <property type="match status" value="1"/>
</dbReference>
<keyword evidence="2" id="KW-0378">Hydrolase</keyword>
<evidence type="ECO:0000313" key="6">
    <source>
        <dbReference type="EMBL" id="HIY87252.1"/>
    </source>
</evidence>
<evidence type="ECO:0000256" key="4">
    <source>
        <dbReference type="ARBA" id="ARBA00022840"/>
    </source>
</evidence>
<protein>
    <submittedName>
        <fullName evidence="6">UvrD-helicase domain-containing protein</fullName>
    </submittedName>
</protein>
<dbReference type="GO" id="GO:0003677">
    <property type="term" value="F:DNA binding"/>
    <property type="evidence" value="ECO:0007669"/>
    <property type="project" value="InterPro"/>
</dbReference>
<reference evidence="6" key="1">
    <citation type="journal article" date="2021" name="PeerJ">
        <title>Extensive microbial diversity within the chicken gut microbiome revealed by metagenomics and culture.</title>
        <authorList>
            <person name="Gilroy R."/>
            <person name="Ravi A."/>
            <person name="Getino M."/>
            <person name="Pursley I."/>
            <person name="Horton D.L."/>
            <person name="Alikhan N.F."/>
            <person name="Baker D."/>
            <person name="Gharbi K."/>
            <person name="Hall N."/>
            <person name="Watson M."/>
            <person name="Adriaenssens E.M."/>
            <person name="Foster-Nyarko E."/>
            <person name="Jarju S."/>
            <person name="Secka A."/>
            <person name="Antonio M."/>
            <person name="Oren A."/>
            <person name="Chaudhuri R.R."/>
            <person name="La Ragione R."/>
            <person name="Hildebrand F."/>
            <person name="Pallen M.J."/>
        </authorList>
    </citation>
    <scope>NUCLEOTIDE SEQUENCE</scope>
    <source>
        <strain evidence="6">Gambia2-208</strain>
    </source>
</reference>
<evidence type="ECO:0000256" key="3">
    <source>
        <dbReference type="ARBA" id="ARBA00022806"/>
    </source>
</evidence>
<reference evidence="6" key="2">
    <citation type="submission" date="2021-04" db="EMBL/GenBank/DDBJ databases">
        <authorList>
            <person name="Gilroy R."/>
        </authorList>
    </citation>
    <scope>NUCLEOTIDE SEQUENCE</scope>
    <source>
        <strain evidence="6">Gambia2-208</strain>
    </source>
</reference>
<dbReference type="SUPFAM" id="SSF52540">
    <property type="entry name" value="P-loop containing nucleoside triphosphate hydrolases"/>
    <property type="match status" value="1"/>
</dbReference>
<dbReference type="GO" id="GO:0043138">
    <property type="term" value="F:3'-5' DNA helicase activity"/>
    <property type="evidence" value="ECO:0007669"/>
    <property type="project" value="TreeGrafter"/>
</dbReference>
<dbReference type="InterPro" id="IPR014016">
    <property type="entry name" value="UvrD-like_ATP-bd"/>
</dbReference>
<keyword evidence="3" id="KW-0347">Helicase</keyword>
<dbReference type="Gene3D" id="1.10.3170.10">
    <property type="entry name" value="Recbcd, chain B, domain 2"/>
    <property type="match status" value="1"/>
</dbReference>
<comment type="caution">
    <text evidence="6">The sequence shown here is derived from an EMBL/GenBank/DDBJ whole genome shotgun (WGS) entry which is preliminary data.</text>
</comment>
<evidence type="ECO:0000256" key="2">
    <source>
        <dbReference type="ARBA" id="ARBA00022801"/>
    </source>
</evidence>
<dbReference type="EMBL" id="DXCV01000010">
    <property type="protein sequence ID" value="HIY87252.1"/>
    <property type="molecule type" value="Genomic_DNA"/>
</dbReference>
<gene>
    <name evidence="6" type="ORF">H9824_00915</name>
</gene>
<dbReference type="Pfam" id="PF00580">
    <property type="entry name" value="UvrD-helicase"/>
    <property type="match status" value="1"/>
</dbReference>
<dbReference type="PANTHER" id="PTHR11070:SF67">
    <property type="entry name" value="DNA 3'-5' HELICASE"/>
    <property type="match status" value="1"/>
</dbReference>
<dbReference type="InterPro" id="IPR027417">
    <property type="entry name" value="P-loop_NTPase"/>
</dbReference>
<evidence type="ECO:0000256" key="1">
    <source>
        <dbReference type="ARBA" id="ARBA00022741"/>
    </source>
</evidence>
<dbReference type="GO" id="GO:0016787">
    <property type="term" value="F:hydrolase activity"/>
    <property type="evidence" value="ECO:0007669"/>
    <property type="project" value="UniProtKB-KW"/>
</dbReference>
<proteinExistence type="predicted"/>
<evidence type="ECO:0000259" key="5">
    <source>
        <dbReference type="Pfam" id="PF00580"/>
    </source>
</evidence>
<sequence>MELLVYKASAGSGKTFTLAVEYIKHLIADPRAYRRILAVTFTNKATAEMKERIVQTLYGLWKNDPSATAYLHCLQAELPALHLSLTEEEVRQRAGKALLYMLHDYSRFRVETIDSFFQSVMRNLARELELSPNLNIELDSDKVLSDAVDSLIESLTPASPVLPLLLDYIYERIADDKRWNVSDEVKAFARNIFNEGYVERGEMLRAKMRHPQAVRLYKDLLKGMAEKSLKQMADKGKRFEEILEAHNLSAEELRGGKNSIGGYFRKLKAGKLTDKDMPLATLSKSLNSANNWATQQSSRRKEIIALAEQELIPLTEEAERLRPLAAYTVG</sequence>